<keyword evidence="2" id="KW-1185">Reference proteome</keyword>
<dbReference type="Proteomes" id="UP000292447">
    <property type="component" value="Chromosome I"/>
</dbReference>
<organism evidence="1 2">
    <name type="scientific">Metschnikowia aff. pulcherrima</name>
    <dbReference type="NCBI Taxonomy" id="2163413"/>
    <lineage>
        <taxon>Eukaryota</taxon>
        <taxon>Fungi</taxon>
        <taxon>Dikarya</taxon>
        <taxon>Ascomycota</taxon>
        <taxon>Saccharomycotina</taxon>
        <taxon>Pichiomycetes</taxon>
        <taxon>Metschnikowiaceae</taxon>
        <taxon>Metschnikowia</taxon>
    </lineage>
</organism>
<gene>
    <name evidence="1" type="ORF">METSCH_A04230</name>
</gene>
<reference evidence="2" key="1">
    <citation type="submission" date="2019-03" db="EMBL/GenBank/DDBJ databases">
        <title>Snf2 controls pulcherriminic acid biosynthesis and connects pigmentation and antifungal activity of the yeast Metschnikowia pulcherrima.</title>
        <authorList>
            <person name="Gore-Lloyd D."/>
            <person name="Sumann I."/>
            <person name="Brachmann A.O."/>
            <person name="Schneeberger K."/>
            <person name="Ortiz-Merino R.A."/>
            <person name="Moreno-Beltran M."/>
            <person name="Schlaefli M."/>
            <person name="Kirner P."/>
            <person name="Santos Kron A."/>
            <person name="Wolfe K.H."/>
            <person name="Piel J."/>
            <person name="Ahrens C.H."/>
            <person name="Henk D."/>
            <person name="Freimoser F.M."/>
        </authorList>
    </citation>
    <scope>NUCLEOTIDE SEQUENCE [LARGE SCALE GENOMIC DNA]</scope>
    <source>
        <strain evidence="2">APC 1.2</strain>
    </source>
</reference>
<accession>A0A4P6XEC8</accession>
<protein>
    <submittedName>
        <fullName evidence="1">Uncharacterized protein</fullName>
    </submittedName>
</protein>
<sequence length="77" mass="9018">MTFWSCQYRKRRCSICRTCGKSRLWLYTAIPRIHAIRLSHISKVRSSAGYRLSMIPFYIGITLRTVSDKATKRNMSS</sequence>
<evidence type="ECO:0000313" key="2">
    <source>
        <dbReference type="Proteomes" id="UP000292447"/>
    </source>
</evidence>
<evidence type="ECO:0000313" key="1">
    <source>
        <dbReference type="EMBL" id="QBM85797.1"/>
    </source>
</evidence>
<proteinExistence type="predicted"/>
<dbReference type="EMBL" id="CP034456">
    <property type="protein sequence ID" value="QBM85797.1"/>
    <property type="molecule type" value="Genomic_DNA"/>
</dbReference>
<dbReference type="AlphaFoldDB" id="A0A4P6XEC8"/>
<name>A0A4P6XEC8_9ASCO</name>